<dbReference type="EMBL" id="WHWC01000012">
    <property type="protein sequence ID" value="KAG8372547.1"/>
    <property type="molecule type" value="Genomic_DNA"/>
</dbReference>
<organism evidence="9 10">
    <name type="scientific">Buddleja alternifolia</name>
    <dbReference type="NCBI Taxonomy" id="168488"/>
    <lineage>
        <taxon>Eukaryota</taxon>
        <taxon>Viridiplantae</taxon>
        <taxon>Streptophyta</taxon>
        <taxon>Embryophyta</taxon>
        <taxon>Tracheophyta</taxon>
        <taxon>Spermatophyta</taxon>
        <taxon>Magnoliopsida</taxon>
        <taxon>eudicotyledons</taxon>
        <taxon>Gunneridae</taxon>
        <taxon>Pentapetalae</taxon>
        <taxon>asterids</taxon>
        <taxon>lamiids</taxon>
        <taxon>Lamiales</taxon>
        <taxon>Scrophulariaceae</taxon>
        <taxon>Buddlejeae</taxon>
        <taxon>Buddleja</taxon>
    </lineage>
</organism>
<keyword evidence="4" id="KW-0862">Zinc</keyword>
<name>A0AAV6WW53_9LAMI</name>
<dbReference type="PANTHER" id="PTHR47287">
    <property type="entry name" value="C2H2 AND C2HC ZINC FINGERS SUPERFAMILY PROTEIN"/>
    <property type="match status" value="1"/>
</dbReference>
<keyword evidence="5" id="KW-0539">Nucleus</keyword>
<evidence type="ECO:0000256" key="2">
    <source>
        <dbReference type="ARBA" id="ARBA00022723"/>
    </source>
</evidence>
<dbReference type="GO" id="GO:0008270">
    <property type="term" value="F:zinc ion binding"/>
    <property type="evidence" value="ECO:0007669"/>
    <property type="project" value="UniProtKB-KW"/>
</dbReference>
<dbReference type="PROSITE" id="PS00028">
    <property type="entry name" value="ZINC_FINGER_C2H2_1"/>
    <property type="match status" value="1"/>
</dbReference>
<evidence type="ECO:0000313" key="10">
    <source>
        <dbReference type="Proteomes" id="UP000826271"/>
    </source>
</evidence>
<gene>
    <name evidence="9" type="ORF">BUALT_Bualt12G0077400</name>
</gene>
<comment type="caution">
    <text evidence="9">The sequence shown here is derived from an EMBL/GenBank/DDBJ whole genome shotgun (WGS) entry which is preliminary data.</text>
</comment>
<keyword evidence="2" id="KW-0479">Metal-binding</keyword>
<dbReference type="InterPro" id="IPR013087">
    <property type="entry name" value="Znf_C2H2_type"/>
</dbReference>
<dbReference type="InterPro" id="IPR044246">
    <property type="entry name" value="ZFP3-like"/>
</dbReference>
<evidence type="ECO:0000256" key="7">
    <source>
        <dbReference type="SAM" id="MobiDB-lite"/>
    </source>
</evidence>
<dbReference type="GO" id="GO:0009788">
    <property type="term" value="P:negative regulation of abscisic acid-activated signaling pathway"/>
    <property type="evidence" value="ECO:0007669"/>
    <property type="project" value="InterPro"/>
</dbReference>
<reference evidence="9" key="1">
    <citation type="submission" date="2019-10" db="EMBL/GenBank/DDBJ databases">
        <authorList>
            <person name="Zhang R."/>
            <person name="Pan Y."/>
            <person name="Wang J."/>
            <person name="Ma R."/>
            <person name="Yu S."/>
        </authorList>
    </citation>
    <scope>NUCLEOTIDE SEQUENCE</scope>
    <source>
        <strain evidence="9">LA-IB0</strain>
        <tissue evidence="9">Leaf</tissue>
    </source>
</reference>
<keyword evidence="3 6" id="KW-0863">Zinc-finger</keyword>
<comment type="subcellular location">
    <subcellularLocation>
        <location evidence="1">Nucleus</location>
    </subcellularLocation>
</comment>
<evidence type="ECO:0000256" key="1">
    <source>
        <dbReference type="ARBA" id="ARBA00004123"/>
    </source>
</evidence>
<evidence type="ECO:0000256" key="4">
    <source>
        <dbReference type="ARBA" id="ARBA00022833"/>
    </source>
</evidence>
<dbReference type="AlphaFoldDB" id="A0AAV6WW53"/>
<feature type="region of interest" description="Disordered" evidence="7">
    <location>
        <begin position="1"/>
        <end position="60"/>
    </location>
</feature>
<evidence type="ECO:0000256" key="5">
    <source>
        <dbReference type="ARBA" id="ARBA00023242"/>
    </source>
</evidence>
<protein>
    <recommendedName>
        <fullName evidence="8">C2H2-type domain-containing protein</fullName>
    </recommendedName>
</protein>
<sequence length="240" mass="27120">MSNVPKIPTPSEKNGKSIVMKSDSSLDLDQSLQEMNPKPNLELNPTDTINPKPSKAPELLNGKPVIDLEEHEYACRYCDKKFSNRQALGGHQNAHRVERVIEKQEQQEHVSNFGYTSMTSFPFSNYFNQAPKTLDPFVMNSPHNPRYLQHQMDANHYTGSMSSMSHESWAFKEFSGFCTRPTFTSPKFMPHHTRMGQGASTSKGTSRASVRNEQAQHNSQTNNSESKLIEDDGLDLSLKL</sequence>
<feature type="region of interest" description="Disordered" evidence="7">
    <location>
        <begin position="186"/>
        <end position="240"/>
    </location>
</feature>
<feature type="compositionally biased region" description="Low complexity" evidence="7">
    <location>
        <begin position="22"/>
        <end position="33"/>
    </location>
</feature>
<proteinExistence type="predicted"/>
<dbReference type="PROSITE" id="PS50157">
    <property type="entry name" value="ZINC_FINGER_C2H2_2"/>
    <property type="match status" value="1"/>
</dbReference>
<dbReference type="SUPFAM" id="SSF57667">
    <property type="entry name" value="beta-beta-alpha zinc fingers"/>
    <property type="match status" value="1"/>
</dbReference>
<keyword evidence="10" id="KW-1185">Reference proteome</keyword>
<accession>A0AAV6WW53</accession>
<dbReference type="PANTHER" id="PTHR47287:SF13">
    <property type="entry name" value="C2H2-TYPE DOMAIN-CONTAINING PROTEIN"/>
    <property type="match status" value="1"/>
</dbReference>
<dbReference type="Proteomes" id="UP000826271">
    <property type="component" value="Unassembled WGS sequence"/>
</dbReference>
<evidence type="ECO:0000256" key="6">
    <source>
        <dbReference type="PROSITE-ProRule" id="PRU00042"/>
    </source>
</evidence>
<dbReference type="GO" id="GO:0005634">
    <property type="term" value="C:nucleus"/>
    <property type="evidence" value="ECO:0007669"/>
    <property type="project" value="UniProtKB-SubCell"/>
</dbReference>
<evidence type="ECO:0000256" key="3">
    <source>
        <dbReference type="ARBA" id="ARBA00022771"/>
    </source>
</evidence>
<dbReference type="Gene3D" id="3.30.160.60">
    <property type="entry name" value="Classic Zinc Finger"/>
    <property type="match status" value="1"/>
</dbReference>
<evidence type="ECO:0000313" key="9">
    <source>
        <dbReference type="EMBL" id="KAG8372547.1"/>
    </source>
</evidence>
<feature type="compositionally biased region" description="Polar residues" evidence="7">
    <location>
        <begin position="198"/>
        <end position="226"/>
    </location>
</feature>
<evidence type="ECO:0000259" key="8">
    <source>
        <dbReference type="PROSITE" id="PS50157"/>
    </source>
</evidence>
<dbReference type="InterPro" id="IPR036236">
    <property type="entry name" value="Znf_C2H2_sf"/>
</dbReference>
<feature type="domain" description="C2H2-type" evidence="8">
    <location>
        <begin position="73"/>
        <end position="100"/>
    </location>
</feature>